<accession>A0A2Y9AAD2</accession>
<protein>
    <submittedName>
        <fullName evidence="2">Uncharacterized protein</fullName>
    </submittedName>
</protein>
<gene>
    <name evidence="1" type="ORF">BCF38_102374</name>
    <name evidence="2" type="ORF">SAMN05421539_102374</name>
</gene>
<dbReference type="EMBL" id="UETC01000002">
    <property type="protein sequence ID" value="SSA41534.1"/>
    <property type="molecule type" value="Genomic_DNA"/>
</dbReference>
<name>A0A2Y9AAD2_9RHOB</name>
<keyword evidence="3" id="KW-1185">Reference proteome</keyword>
<evidence type="ECO:0000313" key="1">
    <source>
        <dbReference type="EMBL" id="PWJ21124.1"/>
    </source>
</evidence>
<reference evidence="1 3" key="2">
    <citation type="submission" date="2018-03" db="EMBL/GenBank/DDBJ databases">
        <title>Genomic Encyclopedia of Archaeal and Bacterial Type Strains, Phase II (KMG-II): from individual species to whole genera.</title>
        <authorList>
            <person name="Goeker M."/>
        </authorList>
    </citation>
    <scope>NUCLEOTIDE SEQUENCE [LARGE SCALE GENOMIC DNA]</scope>
    <source>
        <strain evidence="1 3">DSM 25227</strain>
    </source>
</reference>
<dbReference type="Proteomes" id="UP000251571">
    <property type="component" value="Unassembled WGS sequence"/>
</dbReference>
<dbReference type="AlphaFoldDB" id="A0A2Y9AAD2"/>
<dbReference type="Proteomes" id="UP000245839">
    <property type="component" value="Unassembled WGS sequence"/>
</dbReference>
<reference evidence="2 4" key="1">
    <citation type="submission" date="2016-10" db="EMBL/GenBank/DDBJ databases">
        <authorList>
            <person name="Cai Z."/>
        </authorList>
    </citation>
    <scope>NUCLEOTIDE SEQUENCE [LARGE SCALE GENOMIC DNA]</scope>
    <source>
        <strain evidence="2 4">DSM 25227</strain>
    </source>
</reference>
<dbReference type="OrthoDB" id="7857658at2"/>
<evidence type="ECO:0000313" key="2">
    <source>
        <dbReference type="EMBL" id="SSA41534.1"/>
    </source>
</evidence>
<evidence type="ECO:0000313" key="4">
    <source>
        <dbReference type="Proteomes" id="UP000251571"/>
    </source>
</evidence>
<dbReference type="RefSeq" id="WP_109563467.1">
    <property type="nucleotide sequence ID" value="NZ_QGDJ01000002.1"/>
</dbReference>
<proteinExistence type="predicted"/>
<organism evidence="2 4">
    <name type="scientific">Jannaschia seohaensis</name>
    <dbReference type="NCBI Taxonomy" id="475081"/>
    <lineage>
        <taxon>Bacteria</taxon>
        <taxon>Pseudomonadati</taxon>
        <taxon>Pseudomonadota</taxon>
        <taxon>Alphaproteobacteria</taxon>
        <taxon>Rhodobacterales</taxon>
        <taxon>Roseobacteraceae</taxon>
        <taxon>Jannaschia</taxon>
    </lineage>
</organism>
<sequence length="123" mass="13362">MSDLELDVLIDRLETQSDLTLGDLSSVALALSHLRPDIVTDPKATARHLDQTDGVMHVADLAYPNWAVNVHGRANDKDGHWRCTLREGDTRDNDRVIGSGRSPVLSQAILAALLRLADATRGG</sequence>
<evidence type="ECO:0000313" key="3">
    <source>
        <dbReference type="Proteomes" id="UP000245839"/>
    </source>
</evidence>
<dbReference type="EMBL" id="QGDJ01000002">
    <property type="protein sequence ID" value="PWJ21124.1"/>
    <property type="molecule type" value="Genomic_DNA"/>
</dbReference>